<name>A0ABY1TQM1_XANCH</name>
<evidence type="ECO:0000313" key="2">
    <source>
        <dbReference type="Proteomes" id="UP000234181"/>
    </source>
</evidence>
<proteinExistence type="predicted"/>
<sequence length="59" mass="6366">MLAGATSWRFESSSGHQFKKTSEQSGVFWFLGFEHAVLCTRAPRQALAGGPAPGSAVRR</sequence>
<protein>
    <recommendedName>
        <fullName evidence="3">Transposase</fullName>
    </recommendedName>
</protein>
<organism evidence="1 2">
    <name type="scientific">Xanthomonas campestris pv. phaseoli</name>
    <dbReference type="NCBI Taxonomy" id="317013"/>
    <lineage>
        <taxon>Bacteria</taxon>
        <taxon>Pseudomonadati</taxon>
        <taxon>Pseudomonadota</taxon>
        <taxon>Gammaproteobacteria</taxon>
        <taxon>Lysobacterales</taxon>
        <taxon>Lysobacteraceae</taxon>
        <taxon>Xanthomonas</taxon>
    </lineage>
</organism>
<accession>A0ABY1TQM1</accession>
<gene>
    <name evidence="1" type="ORF">XAP6984_310112</name>
</gene>
<dbReference type="Proteomes" id="UP000234181">
    <property type="component" value="Unassembled WGS sequence"/>
</dbReference>
<comment type="caution">
    <text evidence="1">The sequence shown here is derived from an EMBL/GenBank/DDBJ whole genome shotgun (WGS) entry which is preliminary data.</text>
</comment>
<dbReference type="EMBL" id="OCYT01000086">
    <property type="protein sequence ID" value="SON79462.1"/>
    <property type="molecule type" value="Genomic_DNA"/>
</dbReference>
<keyword evidence="2" id="KW-1185">Reference proteome</keyword>
<evidence type="ECO:0008006" key="3">
    <source>
        <dbReference type="Google" id="ProtNLM"/>
    </source>
</evidence>
<reference evidence="1 2" key="1">
    <citation type="submission" date="2017-10" db="EMBL/GenBank/DDBJ databases">
        <authorList>
            <person name="Regsiter A."/>
            <person name="William W."/>
        </authorList>
    </citation>
    <scope>NUCLEOTIDE SEQUENCE [LARGE SCALE GENOMIC DNA]</scope>
    <source>
        <strain evidence="1 2">CFBP6984</strain>
    </source>
</reference>
<evidence type="ECO:0000313" key="1">
    <source>
        <dbReference type="EMBL" id="SON79462.1"/>
    </source>
</evidence>